<dbReference type="EMBL" id="LWDD02002459">
    <property type="protein sequence ID" value="KAE8240799.1"/>
    <property type="molecule type" value="Genomic_DNA"/>
</dbReference>
<organism evidence="1 2">
    <name type="scientific">Tilletia caries</name>
    <name type="common">wheat bunt fungus</name>
    <dbReference type="NCBI Taxonomy" id="13290"/>
    <lineage>
        <taxon>Eukaryota</taxon>
        <taxon>Fungi</taxon>
        <taxon>Dikarya</taxon>
        <taxon>Basidiomycota</taxon>
        <taxon>Ustilaginomycotina</taxon>
        <taxon>Exobasidiomycetes</taxon>
        <taxon>Tilletiales</taxon>
        <taxon>Tilletiaceae</taxon>
        <taxon>Tilletia</taxon>
    </lineage>
</organism>
<protein>
    <submittedName>
        <fullName evidence="1">Uncharacterized protein</fullName>
    </submittedName>
</protein>
<gene>
    <name evidence="1" type="ORF">A4X03_0g8348</name>
</gene>
<dbReference type="Proteomes" id="UP000077671">
    <property type="component" value="Unassembled WGS sequence"/>
</dbReference>
<reference evidence="1" key="1">
    <citation type="submission" date="2016-04" db="EMBL/GenBank/DDBJ databases">
        <authorList>
            <person name="Nguyen H.D."/>
            <person name="Kesanakurti P."/>
            <person name="Cullis J."/>
            <person name="Levesque C.A."/>
            <person name="Hambleton S."/>
        </authorList>
    </citation>
    <scope>NUCLEOTIDE SEQUENCE</scope>
    <source>
        <strain evidence="1">DAOMC 238032</strain>
    </source>
</reference>
<evidence type="ECO:0000313" key="1">
    <source>
        <dbReference type="EMBL" id="KAE8240799.1"/>
    </source>
</evidence>
<name>A0A8T8SJ72_9BASI</name>
<sequence length="109" mass="11992">MSRDAGLFLRILPRAGESRSEHWPNEPTSHLGPDLMAHINQVPWAKHPGRLGFDVPAHASCVTLHITSPVARVEASLVCKAQAQTGRISPCWIAFLEDEQGTVPTFLCR</sequence>
<proteinExistence type="predicted"/>
<accession>A0A8T8SJ72</accession>
<dbReference type="AlphaFoldDB" id="A0A8T8SJ72"/>
<comment type="caution">
    <text evidence="1">The sequence shown here is derived from an EMBL/GenBank/DDBJ whole genome shotgun (WGS) entry which is preliminary data.</text>
</comment>
<reference evidence="1" key="2">
    <citation type="journal article" date="2019" name="IMA Fungus">
        <title>Genome sequencing and comparison of five Tilletia species to identify candidate genes for the detection of regulated species infecting wheat.</title>
        <authorList>
            <person name="Nguyen H.D.T."/>
            <person name="Sultana T."/>
            <person name="Kesanakurti P."/>
            <person name="Hambleton S."/>
        </authorList>
    </citation>
    <scope>NUCLEOTIDE SEQUENCE</scope>
    <source>
        <strain evidence="1">DAOMC 238032</strain>
    </source>
</reference>
<evidence type="ECO:0000313" key="2">
    <source>
        <dbReference type="Proteomes" id="UP000077671"/>
    </source>
</evidence>